<feature type="transmembrane region" description="Helical" evidence="1">
    <location>
        <begin position="55"/>
        <end position="78"/>
    </location>
</feature>
<feature type="transmembrane region" description="Helical" evidence="1">
    <location>
        <begin position="21"/>
        <end position="43"/>
    </location>
</feature>
<keyword evidence="1" id="KW-0472">Membrane</keyword>
<keyword evidence="1" id="KW-0812">Transmembrane</keyword>
<dbReference type="STRING" id="1503961.SAMN05421736_11542"/>
<sequence length="152" mass="17551">MINETDAWDILKESTKKAYRFSIMLPIIFAITVVITVIGGNLLAIKVGIKQGDTFFLLAMSTGLGLILVIYLINWFHCLKFIRCMKYVDNIKDQKLRRLLLLNKISCILFMIPFTFMIGLVGFQKVRVFAAETYRKRSLDEIIYKYLIAKGN</sequence>
<dbReference type="Proteomes" id="UP000198935">
    <property type="component" value="Unassembled WGS sequence"/>
</dbReference>
<accession>A0A1H3TKH2</accession>
<reference evidence="3" key="1">
    <citation type="submission" date="2016-10" db="EMBL/GenBank/DDBJ databases">
        <authorList>
            <person name="Varghese N."/>
            <person name="Submissions S."/>
        </authorList>
    </citation>
    <scope>NUCLEOTIDE SEQUENCE [LARGE SCALE GENOMIC DNA]</scope>
    <source>
        <strain evidence="3">SP</strain>
    </source>
</reference>
<protein>
    <submittedName>
        <fullName evidence="2">Uncharacterized protein</fullName>
    </submittedName>
</protein>
<feature type="transmembrane region" description="Helical" evidence="1">
    <location>
        <begin position="99"/>
        <end position="123"/>
    </location>
</feature>
<proteinExistence type="predicted"/>
<organism evidence="2 3">
    <name type="scientific">Evansella caseinilytica</name>
    <dbReference type="NCBI Taxonomy" id="1503961"/>
    <lineage>
        <taxon>Bacteria</taxon>
        <taxon>Bacillati</taxon>
        <taxon>Bacillota</taxon>
        <taxon>Bacilli</taxon>
        <taxon>Bacillales</taxon>
        <taxon>Bacillaceae</taxon>
        <taxon>Evansella</taxon>
    </lineage>
</organism>
<dbReference type="AlphaFoldDB" id="A0A1H3TKH2"/>
<evidence type="ECO:0000313" key="3">
    <source>
        <dbReference type="Proteomes" id="UP000198935"/>
    </source>
</evidence>
<dbReference type="OrthoDB" id="2971137at2"/>
<evidence type="ECO:0000256" key="1">
    <source>
        <dbReference type="SAM" id="Phobius"/>
    </source>
</evidence>
<gene>
    <name evidence="2" type="ORF">SAMN05421736_11542</name>
</gene>
<keyword evidence="1" id="KW-1133">Transmembrane helix</keyword>
<evidence type="ECO:0000313" key="2">
    <source>
        <dbReference type="EMBL" id="SDZ50706.1"/>
    </source>
</evidence>
<keyword evidence="3" id="KW-1185">Reference proteome</keyword>
<name>A0A1H3TKH2_9BACI</name>
<dbReference type="EMBL" id="FNPI01000015">
    <property type="protein sequence ID" value="SDZ50706.1"/>
    <property type="molecule type" value="Genomic_DNA"/>
</dbReference>